<name>A0A6C0R7X3_9BACT</name>
<gene>
    <name evidence="1" type="ORF">G0Q07_04655</name>
</gene>
<dbReference type="AlphaFoldDB" id="A0A6C0R7X3"/>
<evidence type="ECO:0000313" key="2">
    <source>
        <dbReference type="Proteomes" id="UP000474630"/>
    </source>
</evidence>
<keyword evidence="2" id="KW-1185">Reference proteome</keyword>
<accession>A0A6C0R7X3</accession>
<dbReference type="Proteomes" id="UP000474630">
    <property type="component" value="Chromosome"/>
</dbReference>
<organism evidence="1 2">
    <name type="scientific">Draconibacterium halophilum</name>
    <dbReference type="NCBI Taxonomy" id="2706887"/>
    <lineage>
        <taxon>Bacteria</taxon>
        <taxon>Pseudomonadati</taxon>
        <taxon>Bacteroidota</taxon>
        <taxon>Bacteroidia</taxon>
        <taxon>Marinilabiliales</taxon>
        <taxon>Prolixibacteraceae</taxon>
        <taxon>Draconibacterium</taxon>
    </lineage>
</organism>
<protein>
    <submittedName>
        <fullName evidence="1">Uncharacterized protein</fullName>
    </submittedName>
</protein>
<sequence length="50" mass="5778">MEYKVHKLKVNMNEDQQILEQFLNNLHGEVVSIVPNVKPIFRANGSHCKS</sequence>
<dbReference type="RefSeq" id="WP_163344035.1">
    <property type="nucleotide sequence ID" value="NZ_CP048409.1"/>
</dbReference>
<dbReference type="KEGG" id="drc:G0Q07_04655"/>
<proteinExistence type="predicted"/>
<evidence type="ECO:0000313" key="1">
    <source>
        <dbReference type="EMBL" id="QIA06209.1"/>
    </source>
</evidence>
<reference evidence="1 2" key="1">
    <citation type="submission" date="2020-02" db="EMBL/GenBank/DDBJ databases">
        <title>Genome sequencing for Draconibacterium sp. strain M1.</title>
        <authorList>
            <person name="Park S.-J."/>
        </authorList>
    </citation>
    <scope>NUCLEOTIDE SEQUENCE [LARGE SCALE GENOMIC DNA]</scope>
    <source>
        <strain evidence="1 2">M1</strain>
    </source>
</reference>
<dbReference type="EMBL" id="CP048409">
    <property type="protein sequence ID" value="QIA06209.1"/>
    <property type="molecule type" value="Genomic_DNA"/>
</dbReference>